<proteinExistence type="predicted"/>
<evidence type="ECO:0000313" key="2">
    <source>
        <dbReference type="Proteomes" id="UP000727407"/>
    </source>
</evidence>
<comment type="caution">
    <text evidence="1">The sequence shown here is derived from an EMBL/GenBank/DDBJ whole genome shotgun (WGS) entry which is preliminary data.</text>
</comment>
<dbReference type="EMBL" id="QNUK01000183">
    <property type="protein sequence ID" value="KAF5898961.1"/>
    <property type="molecule type" value="Genomic_DNA"/>
</dbReference>
<sequence length="79" mass="8765">MEEYIFIFTMDSDIILGLLLWTEMHHLTAHHVLVSASQTPTPPSASMVDLACRGAAKLLSVIISELQEISWIHTESDDG</sequence>
<keyword evidence="1" id="KW-0067">ATP-binding</keyword>
<gene>
    <name evidence="1" type="primary">ccmA</name>
    <name evidence="1" type="ORF">DAT39_011337</name>
</gene>
<accession>A0A8J4TJ87</accession>
<dbReference type="GO" id="GO:0005524">
    <property type="term" value="F:ATP binding"/>
    <property type="evidence" value="ECO:0007669"/>
    <property type="project" value="UniProtKB-KW"/>
</dbReference>
<reference evidence="1" key="1">
    <citation type="submission" date="2020-07" db="EMBL/GenBank/DDBJ databases">
        <title>Clarias magur genome sequencing, assembly and annotation.</title>
        <authorList>
            <person name="Kushwaha B."/>
            <person name="Kumar R."/>
            <person name="Das P."/>
            <person name="Joshi C.G."/>
            <person name="Kumar D."/>
            <person name="Nagpure N.S."/>
            <person name="Pandey M."/>
            <person name="Agarwal S."/>
            <person name="Srivastava S."/>
            <person name="Singh M."/>
            <person name="Sahoo L."/>
            <person name="Jayasankar P."/>
            <person name="Meher P.K."/>
            <person name="Koringa P.G."/>
            <person name="Iquebal M.A."/>
            <person name="Das S.P."/>
            <person name="Bit A."/>
            <person name="Patnaik S."/>
            <person name="Patel N."/>
            <person name="Shah T.M."/>
            <person name="Hinsu A."/>
            <person name="Jena J.K."/>
        </authorList>
    </citation>
    <scope>NUCLEOTIDE SEQUENCE</scope>
    <source>
        <strain evidence="1">CIFAMagur01</strain>
        <tissue evidence="1">Testis</tissue>
    </source>
</reference>
<keyword evidence="1" id="KW-0547">Nucleotide-binding</keyword>
<protein>
    <submittedName>
        <fullName evidence="1">Cytochrome c biogenesis ATP-binding export protein CcmA</fullName>
    </submittedName>
</protein>
<organism evidence="1 2">
    <name type="scientific">Clarias magur</name>
    <name type="common">Asian catfish</name>
    <name type="synonym">Macropteronotus magur</name>
    <dbReference type="NCBI Taxonomy" id="1594786"/>
    <lineage>
        <taxon>Eukaryota</taxon>
        <taxon>Metazoa</taxon>
        <taxon>Chordata</taxon>
        <taxon>Craniata</taxon>
        <taxon>Vertebrata</taxon>
        <taxon>Euteleostomi</taxon>
        <taxon>Actinopterygii</taxon>
        <taxon>Neopterygii</taxon>
        <taxon>Teleostei</taxon>
        <taxon>Ostariophysi</taxon>
        <taxon>Siluriformes</taxon>
        <taxon>Clariidae</taxon>
        <taxon>Clarias</taxon>
    </lineage>
</organism>
<name>A0A8J4TJ87_CLAMG</name>
<dbReference type="Proteomes" id="UP000727407">
    <property type="component" value="Unassembled WGS sequence"/>
</dbReference>
<keyword evidence="2" id="KW-1185">Reference proteome</keyword>
<evidence type="ECO:0000313" key="1">
    <source>
        <dbReference type="EMBL" id="KAF5898961.1"/>
    </source>
</evidence>
<dbReference type="AlphaFoldDB" id="A0A8J4TJ87"/>